<dbReference type="GO" id="GO:0016757">
    <property type="term" value="F:glycosyltransferase activity"/>
    <property type="evidence" value="ECO:0007669"/>
    <property type="project" value="UniProtKB-KW"/>
</dbReference>
<dbReference type="AlphaFoldDB" id="A0AAU1UAI0"/>
<proteinExistence type="predicted"/>
<dbReference type="SUPFAM" id="SSF53756">
    <property type="entry name" value="UDP-Glycosyltransferase/glycogen phosphorylase"/>
    <property type="match status" value="1"/>
</dbReference>
<keyword evidence="2" id="KW-0328">Glycosyltransferase</keyword>
<dbReference type="Pfam" id="PF13692">
    <property type="entry name" value="Glyco_trans_1_4"/>
    <property type="match status" value="1"/>
</dbReference>
<name>A0AAU1UAI0_9ACTN</name>
<reference evidence="2" key="1">
    <citation type="submission" date="2022-10" db="EMBL/GenBank/DDBJ databases">
        <title>The complete genomes of actinobacterial strains from the NBC collection.</title>
        <authorList>
            <person name="Joergensen T.S."/>
            <person name="Alvarez Arevalo M."/>
            <person name="Sterndorff E.B."/>
            <person name="Faurdal D."/>
            <person name="Vuksanovic O."/>
            <person name="Mourched A.-S."/>
            <person name="Charusanti P."/>
            <person name="Shaw S."/>
            <person name="Blin K."/>
            <person name="Weber T."/>
        </authorList>
    </citation>
    <scope>NUCLEOTIDE SEQUENCE</scope>
    <source>
        <strain evidence="2">NBC_00119</strain>
    </source>
</reference>
<protein>
    <recommendedName>
        <fullName evidence="1">D-inositol 3-phosphate glycosyltransferase</fullName>
    </recommendedName>
</protein>
<dbReference type="PANTHER" id="PTHR12526">
    <property type="entry name" value="GLYCOSYLTRANSFERASE"/>
    <property type="match status" value="1"/>
</dbReference>
<accession>A0AAU1UAI0</accession>
<evidence type="ECO:0000256" key="1">
    <source>
        <dbReference type="ARBA" id="ARBA00021292"/>
    </source>
</evidence>
<organism evidence="2">
    <name type="scientific">Streptomyces sp. NBC_00119</name>
    <dbReference type="NCBI Taxonomy" id="2975659"/>
    <lineage>
        <taxon>Bacteria</taxon>
        <taxon>Bacillati</taxon>
        <taxon>Actinomycetota</taxon>
        <taxon>Actinomycetes</taxon>
        <taxon>Kitasatosporales</taxon>
        <taxon>Streptomycetaceae</taxon>
        <taxon>Streptomyces</taxon>
    </lineage>
</organism>
<gene>
    <name evidence="2" type="ORF">OHU69_29685</name>
</gene>
<dbReference type="PANTHER" id="PTHR12526:SF630">
    <property type="entry name" value="GLYCOSYLTRANSFERASE"/>
    <property type="match status" value="1"/>
</dbReference>
<dbReference type="Gene3D" id="3.40.50.2000">
    <property type="entry name" value="Glycogen Phosphorylase B"/>
    <property type="match status" value="2"/>
</dbReference>
<keyword evidence="2" id="KW-0808">Transferase</keyword>
<sequence length="388" mass="42664">MTSTTAPRSTGRDLFLVANTVDELGGVTAWTHQMARLFQGAGHRVHVIGVHEAELKLTLPADLGYEVTSLYPAHPPTPSPVRGLNRLSPAAHRREGRRLADLGRAVARLSELFRAARPGAVAVVTQVWPMEWLREADTAGLRIIGMSHESYAYTRACHRYRSVKRNYPSADRWLALTQEDADDWIADGMHNVGAMPNALAHLPEIPSPRTAKVVCSIGRLADQKGIDMLVDTWAEVAPHRPDWTLRIYGAGSDEPDLRRQCTELGLDRSVQWMGRTDDVAGALAESAVFVQSSRGEGFPLALMEAMASAVPCAAFDCAPGVREIVCDGEDGLLAPPGDTAALADRLLRLTGNPRLRDAMGERARVNVQRFSEERVLERWEELFALLER</sequence>
<dbReference type="EMBL" id="CP108195">
    <property type="protein sequence ID" value="WTS14848.1"/>
    <property type="molecule type" value="Genomic_DNA"/>
</dbReference>
<evidence type="ECO:0000313" key="2">
    <source>
        <dbReference type="EMBL" id="WTS14848.1"/>
    </source>
</evidence>